<dbReference type="EMBL" id="JARACI010001104">
    <property type="protein sequence ID" value="MDD9207434.1"/>
    <property type="molecule type" value="Genomic_DNA"/>
</dbReference>
<accession>A0ABT5TZL6</accession>
<evidence type="ECO:0000313" key="2">
    <source>
        <dbReference type="Proteomes" id="UP001165561"/>
    </source>
</evidence>
<organism evidence="1 2">
    <name type="scientific">Georgenia halotolerans</name>
    <dbReference type="NCBI Taxonomy" id="3028317"/>
    <lineage>
        <taxon>Bacteria</taxon>
        <taxon>Bacillati</taxon>
        <taxon>Actinomycetota</taxon>
        <taxon>Actinomycetes</taxon>
        <taxon>Micrococcales</taxon>
        <taxon>Bogoriellaceae</taxon>
        <taxon>Georgenia</taxon>
    </lineage>
</organism>
<keyword evidence="2" id="KW-1185">Reference proteome</keyword>
<dbReference type="Pfam" id="PF10722">
    <property type="entry name" value="YbjN"/>
    <property type="match status" value="1"/>
</dbReference>
<dbReference type="InterPro" id="IPR019660">
    <property type="entry name" value="Put_sensory_transdc_reg_YbjN"/>
</dbReference>
<protein>
    <submittedName>
        <fullName evidence="1">YbjN domain-containing protein</fullName>
    </submittedName>
</protein>
<reference evidence="1" key="1">
    <citation type="submission" date="2023-02" db="EMBL/GenBank/DDBJ databases">
        <title>Georgenia sp.10Sc9-8, isolated from a soil sample collected from the Taklamakan desert.</title>
        <authorList>
            <person name="Liu S."/>
        </authorList>
    </citation>
    <scope>NUCLEOTIDE SEQUENCE</scope>
    <source>
        <strain evidence="1">10Sc9-8</strain>
    </source>
</reference>
<comment type="caution">
    <text evidence="1">The sequence shown here is derived from an EMBL/GenBank/DDBJ whole genome shotgun (WGS) entry which is preliminary data.</text>
</comment>
<name>A0ABT5TZL6_9MICO</name>
<gene>
    <name evidence="1" type="ORF">PU560_13305</name>
</gene>
<dbReference type="Proteomes" id="UP001165561">
    <property type="component" value="Unassembled WGS sequence"/>
</dbReference>
<sequence>MSRDVPAWLRRWRPASRAADRTSPVTPERLAAVVADRGYRVRGEPDASLTGLWDTYLFRVRLTGSSGALLSVVGFWGHQVPPELHGPLAQAVNDWNRDRVWPTVVLDHGGAGVRTEVLTDLSLGATDAQVAEALEIGLVSGVQMLTALTAAMPPVEDLES</sequence>
<proteinExistence type="predicted"/>
<evidence type="ECO:0000313" key="1">
    <source>
        <dbReference type="EMBL" id="MDD9207434.1"/>
    </source>
</evidence>